<keyword evidence="2" id="KW-1185">Reference proteome</keyword>
<dbReference type="RefSeq" id="WP_170321843.1">
    <property type="nucleotide sequence ID" value="NZ_BAAAHM010000040.1"/>
</dbReference>
<evidence type="ECO:0000313" key="2">
    <source>
        <dbReference type="Proteomes" id="UP000377595"/>
    </source>
</evidence>
<dbReference type="InterPro" id="IPR009003">
    <property type="entry name" value="Peptidase_S1_PA"/>
</dbReference>
<dbReference type="GO" id="GO:0004252">
    <property type="term" value="F:serine-type endopeptidase activity"/>
    <property type="evidence" value="ECO:0007669"/>
    <property type="project" value="InterPro"/>
</dbReference>
<dbReference type="AlphaFoldDB" id="A0A5M3Y185"/>
<dbReference type="EMBL" id="BLAF01000052">
    <property type="protein sequence ID" value="GES24478.1"/>
    <property type="molecule type" value="Genomic_DNA"/>
</dbReference>
<dbReference type="GO" id="GO:0006508">
    <property type="term" value="P:proteolysis"/>
    <property type="evidence" value="ECO:0007669"/>
    <property type="project" value="InterPro"/>
</dbReference>
<gene>
    <name evidence="1" type="ORF">Aple_073770</name>
</gene>
<reference evidence="1 2" key="1">
    <citation type="submission" date="2019-10" db="EMBL/GenBank/DDBJ databases">
        <title>Whole genome shotgun sequence of Acrocarpospora pleiomorpha NBRC 16267.</title>
        <authorList>
            <person name="Ichikawa N."/>
            <person name="Kimura A."/>
            <person name="Kitahashi Y."/>
            <person name="Komaki H."/>
            <person name="Oguchi A."/>
        </authorList>
    </citation>
    <scope>NUCLEOTIDE SEQUENCE [LARGE SCALE GENOMIC DNA]</scope>
    <source>
        <strain evidence="1 2">NBRC 16267</strain>
    </source>
</reference>
<dbReference type="InterPro" id="IPR043504">
    <property type="entry name" value="Peptidase_S1_PA_chymotrypsin"/>
</dbReference>
<evidence type="ECO:0008006" key="3">
    <source>
        <dbReference type="Google" id="ProtNLM"/>
    </source>
</evidence>
<dbReference type="Pfam" id="PF13365">
    <property type="entry name" value="Trypsin_2"/>
    <property type="match status" value="1"/>
</dbReference>
<dbReference type="Gene3D" id="2.40.10.10">
    <property type="entry name" value="Trypsin-like serine proteases"/>
    <property type="match status" value="2"/>
</dbReference>
<dbReference type="PROSITE" id="PS00134">
    <property type="entry name" value="TRYPSIN_HIS"/>
    <property type="match status" value="1"/>
</dbReference>
<accession>A0A5M3Y185</accession>
<name>A0A5M3Y185_9ACTN</name>
<protein>
    <recommendedName>
        <fullName evidence="3">Peptidase S1 domain-containing protein</fullName>
    </recommendedName>
</protein>
<comment type="caution">
    <text evidence="1">The sequence shown here is derived from an EMBL/GenBank/DDBJ whole genome shotgun (WGS) entry which is preliminary data.</text>
</comment>
<sequence length="226" mass="24723">MPLYISLATGMVIHVGTNGESFRFGGSCAAYLKRNIILTAAHCLPDDNKAFVLLPGDKQLRSVIRAERHPTTDIAVLLVDAFENDIPNQNFMGINSELSEGQDFLAFGYPDVASTTVLPPGRLFKGHFQRFFGYRSPSGHQYFAGEMNIPAPAGLSGGPTVHPLKPQLISGIVTTNVDSYIVIDHLEEVEQNGRTFRVESKRIVSYGIAAKPGGLDSWLQEIIDTF</sequence>
<dbReference type="SUPFAM" id="SSF50494">
    <property type="entry name" value="Trypsin-like serine proteases"/>
    <property type="match status" value="1"/>
</dbReference>
<organism evidence="1 2">
    <name type="scientific">Acrocarpospora pleiomorpha</name>
    <dbReference type="NCBI Taxonomy" id="90975"/>
    <lineage>
        <taxon>Bacteria</taxon>
        <taxon>Bacillati</taxon>
        <taxon>Actinomycetota</taxon>
        <taxon>Actinomycetes</taxon>
        <taxon>Streptosporangiales</taxon>
        <taxon>Streptosporangiaceae</taxon>
        <taxon>Acrocarpospora</taxon>
    </lineage>
</organism>
<evidence type="ECO:0000313" key="1">
    <source>
        <dbReference type="EMBL" id="GES24478.1"/>
    </source>
</evidence>
<dbReference type="Proteomes" id="UP000377595">
    <property type="component" value="Unassembled WGS sequence"/>
</dbReference>
<proteinExistence type="predicted"/>
<dbReference type="InterPro" id="IPR018114">
    <property type="entry name" value="TRYPSIN_HIS"/>
</dbReference>